<name>A0A2N1MAX6_9GLOM</name>
<gene>
    <name evidence="2" type="ORF">RhiirC2_795789</name>
</gene>
<reference evidence="2 3" key="1">
    <citation type="submission" date="2016-04" db="EMBL/GenBank/DDBJ databases">
        <title>Genome analyses suggest a sexual origin of heterokaryosis in a supposedly ancient asexual fungus.</title>
        <authorList>
            <person name="Ropars J."/>
            <person name="Sedzielewska K."/>
            <person name="Noel J."/>
            <person name="Charron P."/>
            <person name="Farinelli L."/>
            <person name="Marton T."/>
            <person name="Kruger M."/>
            <person name="Pelin A."/>
            <person name="Brachmann A."/>
            <person name="Corradi N."/>
        </authorList>
    </citation>
    <scope>NUCLEOTIDE SEQUENCE [LARGE SCALE GENOMIC DNA]</scope>
    <source>
        <strain evidence="2 3">C2</strain>
    </source>
</reference>
<accession>A0A2N1MAX6</accession>
<evidence type="ECO:0000313" key="2">
    <source>
        <dbReference type="EMBL" id="PKK58775.1"/>
    </source>
</evidence>
<dbReference type="EMBL" id="LLXL01003390">
    <property type="protein sequence ID" value="PKK58775.1"/>
    <property type="molecule type" value="Genomic_DNA"/>
</dbReference>
<evidence type="ECO:0000313" key="3">
    <source>
        <dbReference type="Proteomes" id="UP000233469"/>
    </source>
</evidence>
<dbReference type="Proteomes" id="UP000233469">
    <property type="component" value="Unassembled WGS sequence"/>
</dbReference>
<comment type="caution">
    <text evidence="2">The sequence shown here is derived from an EMBL/GenBank/DDBJ whole genome shotgun (WGS) entry which is preliminary data.</text>
</comment>
<evidence type="ECO:0000256" key="1">
    <source>
        <dbReference type="SAM" id="MobiDB-lite"/>
    </source>
</evidence>
<proteinExistence type="predicted"/>
<dbReference type="AlphaFoldDB" id="A0A2N1MAX6"/>
<organism evidence="2 3">
    <name type="scientific">Rhizophagus irregularis</name>
    <dbReference type="NCBI Taxonomy" id="588596"/>
    <lineage>
        <taxon>Eukaryota</taxon>
        <taxon>Fungi</taxon>
        <taxon>Fungi incertae sedis</taxon>
        <taxon>Mucoromycota</taxon>
        <taxon>Glomeromycotina</taxon>
        <taxon>Glomeromycetes</taxon>
        <taxon>Glomerales</taxon>
        <taxon>Glomeraceae</taxon>
        <taxon>Rhizophagus</taxon>
    </lineage>
</organism>
<feature type="region of interest" description="Disordered" evidence="1">
    <location>
        <begin position="75"/>
        <end position="105"/>
    </location>
</feature>
<sequence>MKNYGQLAVDSLESMCNEYVSTILHTSDSKCYMFDKESSGRADYEIKAENLVCVTEDKVQRRLLEGFAQTSSNSKACMKRTRENERGPSEISHLSEISIPSKIKI</sequence>
<protein>
    <submittedName>
        <fullName evidence="2">Uncharacterized protein</fullName>
    </submittedName>
</protein>
<reference evidence="2 3" key="2">
    <citation type="submission" date="2017-10" db="EMBL/GenBank/DDBJ databases">
        <title>Extensive intraspecific genome diversity in a model arbuscular mycorrhizal fungus.</title>
        <authorList>
            <person name="Chen E.C.H."/>
            <person name="Morin E."/>
            <person name="Baudet D."/>
            <person name="Noel J."/>
            <person name="Ndikumana S."/>
            <person name="Charron P."/>
            <person name="St-Onge C."/>
            <person name="Giorgi J."/>
            <person name="Grigoriev I.V."/>
            <person name="Roux C."/>
            <person name="Martin F.M."/>
            <person name="Corradi N."/>
        </authorList>
    </citation>
    <scope>NUCLEOTIDE SEQUENCE [LARGE SCALE GENOMIC DNA]</scope>
    <source>
        <strain evidence="2 3">C2</strain>
    </source>
</reference>